<evidence type="ECO:0000256" key="6">
    <source>
        <dbReference type="ARBA" id="ARBA00022842"/>
    </source>
</evidence>
<dbReference type="GO" id="GO:0070402">
    <property type="term" value="F:NADPH binding"/>
    <property type="evidence" value="ECO:0007669"/>
    <property type="project" value="UniProtKB-UniRule"/>
</dbReference>
<evidence type="ECO:0000256" key="5">
    <source>
        <dbReference type="ARBA" id="ARBA00022723"/>
    </source>
</evidence>
<feature type="binding site" evidence="11">
    <location>
        <position position="157"/>
    </location>
    <ligand>
        <name>substrate</name>
    </ligand>
</feature>
<evidence type="ECO:0000313" key="13">
    <source>
        <dbReference type="EMBL" id="TIH99762.1"/>
    </source>
</evidence>
<dbReference type="GO" id="GO:0008299">
    <property type="term" value="P:isoprenoid biosynthetic process"/>
    <property type="evidence" value="ECO:0007669"/>
    <property type="project" value="UniProtKB-UniRule"/>
</dbReference>
<gene>
    <name evidence="11" type="primary">fni</name>
    <name evidence="13" type="ORF">FAJ39_06060</name>
</gene>
<feature type="binding site" evidence="11">
    <location>
        <position position="98"/>
    </location>
    <ligand>
        <name>FMN</name>
        <dbReference type="ChEBI" id="CHEBI:58210"/>
    </ligand>
</feature>
<dbReference type="OrthoDB" id="9795032at2"/>
<accession>A0A4T2GLQ2</accession>
<evidence type="ECO:0000256" key="11">
    <source>
        <dbReference type="HAMAP-Rule" id="MF_00354"/>
    </source>
</evidence>
<keyword evidence="4 11" id="KW-0288">FMN</keyword>
<evidence type="ECO:0000259" key="12">
    <source>
        <dbReference type="Pfam" id="PF01070"/>
    </source>
</evidence>
<evidence type="ECO:0000313" key="14">
    <source>
        <dbReference type="Proteomes" id="UP000305165"/>
    </source>
</evidence>
<keyword evidence="7 11" id="KW-0521">NADP</keyword>
<dbReference type="PIRSF" id="PIRSF003314">
    <property type="entry name" value="IPP_isomerase"/>
    <property type="match status" value="1"/>
</dbReference>
<comment type="caution">
    <text evidence="13">The sequence shown here is derived from an EMBL/GenBank/DDBJ whole genome shotgun (WGS) entry which is preliminary data.</text>
</comment>
<evidence type="ECO:0000256" key="9">
    <source>
        <dbReference type="ARBA" id="ARBA00023235"/>
    </source>
</evidence>
<comment type="subunit">
    <text evidence="10 11">Homooctamer. Dimer of tetramers.</text>
</comment>
<dbReference type="EMBL" id="SSXO01000003">
    <property type="protein sequence ID" value="TIH99762.1"/>
    <property type="molecule type" value="Genomic_DNA"/>
</dbReference>
<dbReference type="PANTHER" id="PTHR43665:SF1">
    <property type="entry name" value="ISOPENTENYL-DIPHOSPHATE DELTA-ISOMERASE"/>
    <property type="match status" value="1"/>
</dbReference>
<proteinExistence type="inferred from homology"/>
<comment type="cofactor">
    <cofactor evidence="11">
        <name>NADPH</name>
        <dbReference type="ChEBI" id="CHEBI:57783"/>
    </cofactor>
</comment>
<comment type="cofactor">
    <cofactor evidence="11">
        <name>Mg(2+)</name>
        <dbReference type="ChEBI" id="CHEBI:18420"/>
    </cofactor>
</comment>
<evidence type="ECO:0000256" key="10">
    <source>
        <dbReference type="ARBA" id="ARBA00025810"/>
    </source>
</evidence>
<dbReference type="PANTHER" id="PTHR43665">
    <property type="entry name" value="ISOPENTENYL-DIPHOSPHATE DELTA-ISOMERASE"/>
    <property type="match status" value="1"/>
</dbReference>
<feature type="domain" description="FMN-dependent dehydrogenase" evidence="12">
    <location>
        <begin position="169"/>
        <end position="335"/>
    </location>
</feature>
<keyword evidence="9 11" id="KW-0413">Isomerase</keyword>
<dbReference type="InterPro" id="IPR011179">
    <property type="entry name" value="IPdP_isomerase"/>
</dbReference>
<dbReference type="NCBIfam" id="TIGR02151">
    <property type="entry name" value="IPP_isom_2"/>
    <property type="match status" value="1"/>
</dbReference>
<dbReference type="InterPro" id="IPR013785">
    <property type="entry name" value="Aldolase_TIM"/>
</dbReference>
<comment type="subcellular location">
    <subcellularLocation>
        <location evidence="11">Cytoplasm</location>
    </subcellularLocation>
</comment>
<evidence type="ECO:0000256" key="3">
    <source>
        <dbReference type="ARBA" id="ARBA00022630"/>
    </source>
</evidence>
<dbReference type="HAMAP" id="MF_00354">
    <property type="entry name" value="Idi_2"/>
    <property type="match status" value="1"/>
</dbReference>
<feature type="binding site" evidence="11">
    <location>
        <position position="214"/>
    </location>
    <ligand>
        <name>FMN</name>
        <dbReference type="ChEBI" id="CHEBI:58210"/>
    </ligand>
</feature>
<feature type="binding site" evidence="11">
    <location>
        <position position="219"/>
    </location>
    <ligand>
        <name>FMN</name>
        <dbReference type="ChEBI" id="CHEBI:58210"/>
    </ligand>
</feature>
<dbReference type="EC" id="5.3.3.2" evidence="11"/>
<sequence>MMHQQEFGSDRKDQHVGLASLQYKEESPSDLTETRFVHQSLPELSLDQVDVRTCFAGFELAHPFYINAMTGGSVKTGEINRSLGILAHYTGVPIAAGSLSAAMKDPNVLDTFSVLRKENPKGLIFANLGAHHGLDNAKRAVAALEANALQIHVNAPQEIVMPEGDRDFSMWLKNIETLVRELEVPVIVKEVGFGMSRETISQLLSVGVKTIDISGTGGTDFAKIENARRSQNKLDFLEGWGQSTLVSTLEALEARGQKELSILASGGVKTSLDIVKLLAVGADAVGMSNRILQLVKDGDGEHLQAACLELDKMKEEIRAIVGMLGAKNLTELRTKDLILAPKVQNWCEARGIDWKAYANRSRGLK</sequence>
<dbReference type="GO" id="GO:0000287">
    <property type="term" value="F:magnesium ion binding"/>
    <property type="evidence" value="ECO:0007669"/>
    <property type="project" value="UniProtKB-UniRule"/>
</dbReference>
<feature type="binding site" evidence="11">
    <location>
        <position position="158"/>
    </location>
    <ligand>
        <name>Mg(2+)</name>
        <dbReference type="ChEBI" id="CHEBI:18420"/>
    </ligand>
</feature>
<comment type="caution">
    <text evidence="11">Lacks conserved residue(s) required for the propagation of feature annotation.</text>
</comment>
<comment type="catalytic activity">
    <reaction evidence="11">
        <text>isopentenyl diphosphate = dimethylallyl diphosphate</text>
        <dbReference type="Rhea" id="RHEA:23284"/>
        <dbReference type="ChEBI" id="CHEBI:57623"/>
        <dbReference type="ChEBI" id="CHEBI:128769"/>
        <dbReference type="EC" id="5.3.3.2"/>
    </reaction>
</comment>
<name>A0A4T2GLQ2_STRSU</name>
<keyword evidence="3 11" id="KW-0285">Flavoprotein</keyword>
<dbReference type="Pfam" id="PF01070">
    <property type="entry name" value="FMN_dh"/>
    <property type="match status" value="1"/>
</dbReference>
<dbReference type="Proteomes" id="UP000305165">
    <property type="component" value="Unassembled WGS sequence"/>
</dbReference>
<evidence type="ECO:0000256" key="7">
    <source>
        <dbReference type="ARBA" id="ARBA00022857"/>
    </source>
</evidence>
<evidence type="ECO:0000256" key="2">
    <source>
        <dbReference type="ARBA" id="ARBA00022490"/>
    </source>
</evidence>
<feature type="binding site" evidence="11">
    <location>
        <begin position="267"/>
        <end position="269"/>
    </location>
    <ligand>
        <name>FMN</name>
        <dbReference type="ChEBI" id="CHEBI:58210"/>
    </ligand>
</feature>
<keyword evidence="8 11" id="KW-0414">Isoprene biosynthesis</keyword>
<feature type="binding site" evidence="11">
    <location>
        <position position="127"/>
    </location>
    <ligand>
        <name>FMN</name>
        <dbReference type="ChEBI" id="CHEBI:58210"/>
    </ligand>
</feature>
<feature type="binding site" evidence="11">
    <location>
        <begin position="11"/>
        <end position="12"/>
    </location>
    <ligand>
        <name>substrate</name>
    </ligand>
</feature>
<comment type="similarity">
    <text evidence="11">Belongs to the IPP isomerase type 2 family.</text>
</comment>
<feature type="binding site" evidence="11">
    <location>
        <begin position="288"/>
        <end position="289"/>
    </location>
    <ligand>
        <name>FMN</name>
        <dbReference type="ChEBI" id="CHEBI:58210"/>
    </ligand>
</feature>
<reference evidence="13 14" key="1">
    <citation type="submission" date="2019-04" db="EMBL/GenBank/DDBJ databases">
        <title>Genome analysis of Streptococcus suis strain WUSS424.</title>
        <authorList>
            <person name="Chen H."/>
            <person name="Gao X."/>
            <person name="Wu Z."/>
        </authorList>
    </citation>
    <scope>NUCLEOTIDE SEQUENCE [LARGE SCALE GENOMIC DNA]</scope>
    <source>
        <strain evidence="13 14">WUSS424</strain>
    </source>
</reference>
<dbReference type="SUPFAM" id="SSF51395">
    <property type="entry name" value="FMN-linked oxidoreductases"/>
    <property type="match status" value="1"/>
</dbReference>
<keyword evidence="6 11" id="KW-0460">Magnesium</keyword>
<dbReference type="GO" id="GO:0004452">
    <property type="term" value="F:isopentenyl-diphosphate delta-isomerase activity"/>
    <property type="evidence" value="ECO:0007669"/>
    <property type="project" value="UniProtKB-UniRule"/>
</dbReference>
<keyword evidence="5 11" id="KW-0479">Metal-binding</keyword>
<keyword evidence="2 11" id="KW-0963">Cytoplasm</keyword>
<comment type="cofactor">
    <cofactor evidence="1 11">
        <name>FMN</name>
        <dbReference type="ChEBI" id="CHEBI:58210"/>
    </cofactor>
</comment>
<comment type="function">
    <text evidence="11">Involved in the biosynthesis of isoprenoids. Catalyzes the 1,3-allylic rearrangement of the homoallylic substrate isopentenyl (IPP) to its allylic isomer, dimethylallyl diphosphate (DMAPP).</text>
</comment>
<dbReference type="GO" id="GO:0016491">
    <property type="term" value="F:oxidoreductase activity"/>
    <property type="evidence" value="ECO:0007669"/>
    <property type="project" value="InterPro"/>
</dbReference>
<dbReference type="Gene3D" id="3.20.20.70">
    <property type="entry name" value="Aldolase class I"/>
    <property type="match status" value="1"/>
</dbReference>
<dbReference type="InterPro" id="IPR000262">
    <property type="entry name" value="FMN-dep_DH"/>
</dbReference>
<protein>
    <recommendedName>
        <fullName evidence="11">Isopentenyl-diphosphate delta-isomerase</fullName>
        <shortName evidence="11">IPP isomerase</shortName>
        <ecNumber evidence="11">5.3.3.2</ecNumber>
    </recommendedName>
    <alternativeName>
        <fullName evidence="11">Isopentenyl diphosphate:dimethylallyl diphosphate isomerase</fullName>
    </alternativeName>
    <alternativeName>
        <fullName evidence="11">Isopentenyl pyrophosphate isomerase</fullName>
    </alternativeName>
    <alternativeName>
        <fullName evidence="11">Type 2 isopentenyl diphosphate isomerase</fullName>
        <shortName evidence="11">IDI-2</shortName>
    </alternativeName>
</protein>
<feature type="binding site" evidence="11">
    <location>
        <position position="189"/>
    </location>
    <ligand>
        <name>FMN</name>
        <dbReference type="ChEBI" id="CHEBI:58210"/>
    </ligand>
</feature>
<feature type="binding site" evidence="11">
    <location>
        <begin position="68"/>
        <end position="70"/>
    </location>
    <ligand>
        <name>FMN</name>
        <dbReference type="ChEBI" id="CHEBI:58210"/>
    </ligand>
</feature>
<evidence type="ECO:0000256" key="1">
    <source>
        <dbReference type="ARBA" id="ARBA00001917"/>
    </source>
</evidence>
<evidence type="ECO:0000256" key="8">
    <source>
        <dbReference type="ARBA" id="ARBA00023229"/>
    </source>
</evidence>
<evidence type="ECO:0000256" key="4">
    <source>
        <dbReference type="ARBA" id="ARBA00022643"/>
    </source>
</evidence>
<dbReference type="GO" id="GO:0010181">
    <property type="term" value="F:FMN binding"/>
    <property type="evidence" value="ECO:0007669"/>
    <property type="project" value="UniProtKB-UniRule"/>
</dbReference>
<organism evidence="13 14">
    <name type="scientific">Streptococcus suis</name>
    <dbReference type="NCBI Taxonomy" id="1307"/>
    <lineage>
        <taxon>Bacteria</taxon>
        <taxon>Bacillati</taxon>
        <taxon>Bacillota</taxon>
        <taxon>Bacilli</taxon>
        <taxon>Lactobacillales</taxon>
        <taxon>Streptococcaceae</taxon>
        <taxon>Streptococcus</taxon>
    </lineage>
</organism>
<dbReference type="CDD" id="cd02811">
    <property type="entry name" value="IDI-2_FMN"/>
    <property type="match status" value="1"/>
</dbReference>
<dbReference type="AlphaFoldDB" id="A0A4T2GLQ2"/>
<dbReference type="GO" id="GO:0005737">
    <property type="term" value="C:cytoplasm"/>
    <property type="evidence" value="ECO:0007669"/>
    <property type="project" value="UniProtKB-SubCell"/>
</dbReference>